<accession>A0A9X3X705</accession>
<comment type="caution">
    <text evidence="1">The sequence shown here is derived from an EMBL/GenBank/DDBJ whole genome shotgun (WGS) entry which is preliminary data.</text>
</comment>
<dbReference type="InterPro" id="IPR011990">
    <property type="entry name" value="TPR-like_helical_dom_sf"/>
</dbReference>
<evidence type="ECO:0008006" key="3">
    <source>
        <dbReference type="Google" id="ProtNLM"/>
    </source>
</evidence>
<name>A0A9X3X705_9BACT</name>
<protein>
    <recommendedName>
        <fullName evidence="3">Tetratricopeptide repeat protein</fullName>
    </recommendedName>
</protein>
<gene>
    <name evidence="1" type="ORF">KEG57_31055</name>
</gene>
<organism evidence="1 2">
    <name type="scientific">Polyangium jinanense</name>
    <dbReference type="NCBI Taxonomy" id="2829994"/>
    <lineage>
        <taxon>Bacteria</taxon>
        <taxon>Pseudomonadati</taxon>
        <taxon>Myxococcota</taxon>
        <taxon>Polyangia</taxon>
        <taxon>Polyangiales</taxon>
        <taxon>Polyangiaceae</taxon>
        <taxon>Polyangium</taxon>
    </lineage>
</organism>
<evidence type="ECO:0000313" key="1">
    <source>
        <dbReference type="EMBL" id="MDC3984959.1"/>
    </source>
</evidence>
<keyword evidence="2" id="KW-1185">Reference proteome</keyword>
<dbReference type="Gene3D" id="1.25.40.10">
    <property type="entry name" value="Tetratricopeptide repeat domain"/>
    <property type="match status" value="1"/>
</dbReference>
<dbReference type="RefSeq" id="WP_272422826.1">
    <property type="nucleotide sequence ID" value="NZ_JAGTJJ010000025.1"/>
</dbReference>
<dbReference type="SUPFAM" id="SSF48452">
    <property type="entry name" value="TPR-like"/>
    <property type="match status" value="1"/>
</dbReference>
<sequence>MTSARELWASAGRCWLSIGDEDEALRCFEAAAAWGSLGVLHERKGRFFQAAKAYERAQQWVDAARCFHAAGKWEPAGRCLARAELPMRRAWTLVHEMGRAAEAEKVIDAAPMRDVAETVSMTLVRARCDVARGDHAAAAKKLREVFPDLARVSPASGYRCVTEWAVLIGESMRRPDLSALALAAGPRGVEADELWERWSSRVFGEVVPPPFSLHAQEDEEANAG</sequence>
<dbReference type="EMBL" id="JAGTJJ010000025">
    <property type="protein sequence ID" value="MDC3984959.1"/>
    <property type="molecule type" value="Genomic_DNA"/>
</dbReference>
<dbReference type="Proteomes" id="UP001151081">
    <property type="component" value="Unassembled WGS sequence"/>
</dbReference>
<reference evidence="1 2" key="1">
    <citation type="submission" date="2021-04" db="EMBL/GenBank/DDBJ databases">
        <title>Genome analysis of Polyangium sp.</title>
        <authorList>
            <person name="Li Y."/>
            <person name="Wang J."/>
        </authorList>
    </citation>
    <scope>NUCLEOTIDE SEQUENCE [LARGE SCALE GENOMIC DNA]</scope>
    <source>
        <strain evidence="1 2">SDU14</strain>
    </source>
</reference>
<evidence type="ECO:0000313" key="2">
    <source>
        <dbReference type="Proteomes" id="UP001151081"/>
    </source>
</evidence>
<proteinExistence type="predicted"/>
<dbReference type="AlphaFoldDB" id="A0A9X3X705"/>